<dbReference type="PANTHER" id="PTHR24348:SF22">
    <property type="entry name" value="NON-SPECIFIC SERINE_THREONINE PROTEIN KINASE"/>
    <property type="match status" value="1"/>
</dbReference>
<dbReference type="GO" id="GO:0004674">
    <property type="term" value="F:protein serine/threonine kinase activity"/>
    <property type="evidence" value="ECO:0007669"/>
    <property type="project" value="InterPro"/>
</dbReference>
<dbReference type="SUPFAM" id="SSF56112">
    <property type="entry name" value="Protein kinase-like (PK-like)"/>
    <property type="match status" value="1"/>
</dbReference>
<evidence type="ECO:0000313" key="9">
    <source>
        <dbReference type="Proteomes" id="UP000324800"/>
    </source>
</evidence>
<protein>
    <recommendedName>
        <fullName evidence="7">Protein kinase domain-containing protein</fullName>
    </recommendedName>
</protein>
<comment type="caution">
    <text evidence="8">The sequence shown here is derived from an EMBL/GenBank/DDBJ whole genome shotgun (WGS) entry which is preliminary data.</text>
</comment>
<reference evidence="8 9" key="1">
    <citation type="submission" date="2019-03" db="EMBL/GenBank/DDBJ databases">
        <title>Single cell metagenomics reveals metabolic interactions within the superorganism composed of flagellate Streblomastix strix and complex community of Bacteroidetes bacteria on its surface.</title>
        <authorList>
            <person name="Treitli S.C."/>
            <person name="Kolisko M."/>
            <person name="Husnik F."/>
            <person name="Keeling P."/>
            <person name="Hampl V."/>
        </authorList>
    </citation>
    <scope>NUCLEOTIDE SEQUENCE [LARGE SCALE GENOMIC DNA]</scope>
    <source>
        <strain evidence="8">ST1C</strain>
    </source>
</reference>
<dbReference type="GO" id="GO:0000407">
    <property type="term" value="C:phagophore assembly site"/>
    <property type="evidence" value="ECO:0007669"/>
    <property type="project" value="TreeGrafter"/>
</dbReference>
<dbReference type="PANTHER" id="PTHR24348">
    <property type="entry name" value="SERINE/THREONINE-PROTEIN KINASE UNC-51-RELATED"/>
    <property type="match status" value="1"/>
</dbReference>
<evidence type="ECO:0000256" key="5">
    <source>
        <dbReference type="SAM" id="Coils"/>
    </source>
</evidence>
<evidence type="ECO:0000256" key="3">
    <source>
        <dbReference type="ARBA" id="ARBA00022777"/>
    </source>
</evidence>
<keyword evidence="5" id="KW-0175">Coiled coil</keyword>
<sequence length="449" mass="51693">DFGLSREMNEDYYQTIAGTKVYMAPEVHLLKRMDKSSDIFSLGVIIFQLITGHHPYEADSEEAMIDKIKKNQVLQVPDWNQNHRPTTKMILSHDTVLMYLRLFKSPEQQQQEKIDLFNERNRLQDELNRTQTELNRESQEKERAQVELIRERTEKDQEKRRADSAQVELNRANTQIDRLQVELDREIQEKDQEKQRANNTEELTRIFQSQVETTQSEVTRLSSEVARLNQELQRRETVPSTLLAQVQQIPVPNPKPKQTLLQITSSPQATPVEEEKKSEIKDDKETKGESKDKDKEEVKDDDEDISGNVDNVSKKSVVKKVDQFPPGRIEVKILSLKRNDGKDKGTSNAFAQILYAGEEKNTRDDGIGETYEFNFLGGEQGGDKTIKVQMWDIVDDDDEEDEQIGSIGVSIKEFLNNRSTKTVQFIGSGNLYGENVGSLELEVEYIPDD</sequence>
<feature type="compositionally biased region" description="Polar residues" evidence="6">
    <location>
        <begin position="259"/>
        <end position="269"/>
    </location>
</feature>
<dbReference type="Gene3D" id="1.10.510.10">
    <property type="entry name" value="Transferase(Phosphotransferase) domain 1"/>
    <property type="match status" value="1"/>
</dbReference>
<dbReference type="Pfam" id="PF00069">
    <property type="entry name" value="Pkinase"/>
    <property type="match status" value="1"/>
</dbReference>
<dbReference type="GO" id="GO:0005776">
    <property type="term" value="C:autophagosome"/>
    <property type="evidence" value="ECO:0007669"/>
    <property type="project" value="TreeGrafter"/>
</dbReference>
<evidence type="ECO:0000313" key="8">
    <source>
        <dbReference type="EMBL" id="KAA6396684.1"/>
    </source>
</evidence>
<dbReference type="GO" id="GO:0016020">
    <property type="term" value="C:membrane"/>
    <property type="evidence" value="ECO:0007669"/>
    <property type="project" value="TreeGrafter"/>
</dbReference>
<dbReference type="InterPro" id="IPR045269">
    <property type="entry name" value="Atg1-like"/>
</dbReference>
<name>A0A5J4WNZ9_9EUKA</name>
<dbReference type="GO" id="GO:0010506">
    <property type="term" value="P:regulation of autophagy"/>
    <property type="evidence" value="ECO:0007669"/>
    <property type="project" value="InterPro"/>
</dbReference>
<keyword evidence="3" id="KW-0418">Kinase</keyword>
<feature type="non-terminal residue" evidence="8">
    <location>
        <position position="1"/>
    </location>
</feature>
<dbReference type="Proteomes" id="UP000324800">
    <property type="component" value="Unassembled WGS sequence"/>
</dbReference>
<keyword evidence="1" id="KW-0808">Transferase</keyword>
<dbReference type="GO" id="GO:0005829">
    <property type="term" value="C:cytosol"/>
    <property type="evidence" value="ECO:0007669"/>
    <property type="project" value="TreeGrafter"/>
</dbReference>
<evidence type="ECO:0000256" key="1">
    <source>
        <dbReference type="ARBA" id="ARBA00022679"/>
    </source>
</evidence>
<dbReference type="PROSITE" id="PS50011">
    <property type="entry name" value="PROTEIN_KINASE_DOM"/>
    <property type="match status" value="1"/>
</dbReference>
<feature type="region of interest" description="Disordered" evidence="6">
    <location>
        <begin position="245"/>
        <end position="319"/>
    </location>
</feature>
<dbReference type="GO" id="GO:0005524">
    <property type="term" value="F:ATP binding"/>
    <property type="evidence" value="ECO:0007669"/>
    <property type="project" value="UniProtKB-KW"/>
</dbReference>
<dbReference type="AlphaFoldDB" id="A0A5J4WNZ9"/>
<evidence type="ECO:0000256" key="2">
    <source>
        <dbReference type="ARBA" id="ARBA00022741"/>
    </source>
</evidence>
<organism evidence="8 9">
    <name type="scientific">Streblomastix strix</name>
    <dbReference type="NCBI Taxonomy" id="222440"/>
    <lineage>
        <taxon>Eukaryota</taxon>
        <taxon>Metamonada</taxon>
        <taxon>Preaxostyla</taxon>
        <taxon>Oxymonadida</taxon>
        <taxon>Streblomastigidae</taxon>
        <taxon>Streblomastix</taxon>
    </lineage>
</organism>
<feature type="domain" description="Protein kinase" evidence="7">
    <location>
        <begin position="1"/>
        <end position="176"/>
    </location>
</feature>
<evidence type="ECO:0000256" key="4">
    <source>
        <dbReference type="ARBA" id="ARBA00022840"/>
    </source>
</evidence>
<dbReference type="EMBL" id="SNRW01001364">
    <property type="protein sequence ID" value="KAA6396684.1"/>
    <property type="molecule type" value="Genomic_DNA"/>
</dbReference>
<keyword evidence="2" id="KW-0547">Nucleotide-binding</keyword>
<feature type="coiled-coil region" evidence="5">
    <location>
        <begin position="113"/>
        <end position="238"/>
    </location>
</feature>
<dbReference type="GO" id="GO:0000045">
    <property type="term" value="P:autophagosome assembly"/>
    <property type="evidence" value="ECO:0007669"/>
    <property type="project" value="TreeGrafter"/>
</dbReference>
<proteinExistence type="predicted"/>
<evidence type="ECO:0000259" key="7">
    <source>
        <dbReference type="PROSITE" id="PS50011"/>
    </source>
</evidence>
<evidence type="ECO:0000256" key="6">
    <source>
        <dbReference type="SAM" id="MobiDB-lite"/>
    </source>
</evidence>
<feature type="compositionally biased region" description="Basic and acidic residues" evidence="6">
    <location>
        <begin position="273"/>
        <end position="298"/>
    </location>
</feature>
<gene>
    <name evidence="8" type="ORF">EZS28_007787</name>
</gene>
<accession>A0A5J4WNZ9</accession>
<dbReference type="InterPro" id="IPR011009">
    <property type="entry name" value="Kinase-like_dom_sf"/>
</dbReference>
<dbReference type="InterPro" id="IPR000719">
    <property type="entry name" value="Prot_kinase_dom"/>
</dbReference>
<keyword evidence="4" id="KW-0067">ATP-binding</keyword>